<dbReference type="HAMAP" id="MF_00158">
    <property type="entry name" value="PanC"/>
    <property type="match status" value="1"/>
</dbReference>
<feature type="binding site" evidence="8">
    <location>
        <position position="57"/>
    </location>
    <ligand>
        <name>beta-alanine</name>
        <dbReference type="ChEBI" id="CHEBI:57966"/>
    </ligand>
</feature>
<dbReference type="Gene3D" id="3.40.50.620">
    <property type="entry name" value="HUPs"/>
    <property type="match status" value="1"/>
</dbReference>
<keyword evidence="3 8" id="KW-0436">Ligase</keyword>
<feature type="active site" description="Proton donor" evidence="8">
    <location>
        <position position="33"/>
    </location>
</feature>
<reference evidence="9 11" key="1">
    <citation type="journal article" date="2015" name="Int. J. Syst. Evol. Microbiol.">
        <title>Exiguobacterium enclense sp. nov., isolated from sediment.</title>
        <authorList>
            <person name="Dastager S.G."/>
            <person name="Mawlankar R."/>
            <person name="Sonalkar V.V."/>
            <person name="Thorat M.N."/>
            <person name="Mual P."/>
            <person name="Verma A."/>
            <person name="Krishnamurthi S."/>
            <person name="Tang S.K."/>
            <person name="Li W.J."/>
        </authorList>
    </citation>
    <scope>NUCLEOTIDE SEQUENCE [LARGE SCALE GENOMIC DNA]</scope>
    <source>
        <strain evidence="9 11">NIO-1109</strain>
    </source>
</reference>
<dbReference type="EC" id="6.3.2.1" evidence="8"/>
<feature type="binding site" evidence="8">
    <location>
        <position position="171"/>
    </location>
    <ligand>
        <name>ATP</name>
        <dbReference type="ChEBI" id="CHEBI:30616"/>
    </ligand>
</feature>
<dbReference type="EMBL" id="LDQV01000023">
    <property type="protein sequence ID" value="KTR26581.1"/>
    <property type="molecule type" value="Genomic_DNA"/>
</dbReference>
<dbReference type="GO" id="GO:0015940">
    <property type="term" value="P:pantothenate biosynthetic process"/>
    <property type="evidence" value="ECO:0007669"/>
    <property type="project" value="UniProtKB-UniRule"/>
</dbReference>
<sequence>MKIIQDVQTLRECLAGAGSIGFVPTMGFLHEGHASLLKQARQENDVVVLSIFVNPTQFGPNEDLDRYPRDAERDQKIAEAEGVDYLFYPTNETMYPLDMARVTVRSGDDVLCGASRPGHFDGVLTVVSKLLNVVRPTRAYFGLKDAQQLALIEAYVADYFVPVEIVRCPIIREADGLAKSSRNVYLSETERAQAPGIQQALQQAKQALDQGVPVETVLERTREALRFEGTTIDYVEAVDYPSLRPVTEQTTTILLAVAVQFASARLIDNLLYTRGA</sequence>
<comment type="caution">
    <text evidence="9">The sequence shown here is derived from an EMBL/GenBank/DDBJ whole genome shotgun (WGS) entry which is preliminary data.</text>
</comment>
<dbReference type="Pfam" id="PF02569">
    <property type="entry name" value="Pantoate_ligase"/>
    <property type="match status" value="1"/>
</dbReference>
<comment type="pathway">
    <text evidence="1 8">Cofactor biosynthesis; (R)-pantothenate biosynthesis; (R)-pantothenate from (R)-pantoate and beta-alanine: step 1/1.</text>
</comment>
<dbReference type="FunFam" id="3.40.50.620:FF:000013">
    <property type="entry name" value="Pantothenate synthetase"/>
    <property type="match status" value="1"/>
</dbReference>
<evidence type="ECO:0000256" key="8">
    <source>
        <dbReference type="HAMAP-Rule" id="MF_00158"/>
    </source>
</evidence>
<comment type="catalytic activity">
    <reaction evidence="7 8">
        <text>(R)-pantoate + beta-alanine + ATP = (R)-pantothenate + AMP + diphosphate + H(+)</text>
        <dbReference type="Rhea" id="RHEA:10912"/>
        <dbReference type="ChEBI" id="CHEBI:15378"/>
        <dbReference type="ChEBI" id="CHEBI:15980"/>
        <dbReference type="ChEBI" id="CHEBI:29032"/>
        <dbReference type="ChEBI" id="CHEBI:30616"/>
        <dbReference type="ChEBI" id="CHEBI:33019"/>
        <dbReference type="ChEBI" id="CHEBI:57966"/>
        <dbReference type="ChEBI" id="CHEBI:456215"/>
        <dbReference type="EC" id="6.3.2.1"/>
    </reaction>
</comment>
<dbReference type="GO" id="GO:0004592">
    <property type="term" value="F:pantoate-beta-alanine ligase activity"/>
    <property type="evidence" value="ECO:0007669"/>
    <property type="project" value="UniProtKB-UniRule"/>
</dbReference>
<evidence type="ECO:0000313" key="9">
    <source>
        <dbReference type="EMBL" id="KSU50733.1"/>
    </source>
</evidence>
<organism evidence="9 11">
    <name type="scientific">Exiguobacterium indicum</name>
    <dbReference type="NCBI Taxonomy" id="296995"/>
    <lineage>
        <taxon>Bacteria</taxon>
        <taxon>Bacillati</taxon>
        <taxon>Bacillota</taxon>
        <taxon>Bacilli</taxon>
        <taxon>Bacillales</taxon>
        <taxon>Bacillales Family XII. Incertae Sedis</taxon>
        <taxon>Exiguobacterium</taxon>
    </lineage>
</organism>
<dbReference type="Gene3D" id="3.30.1300.10">
    <property type="entry name" value="Pantoate-beta-alanine ligase, C-terminal domain"/>
    <property type="match status" value="1"/>
</dbReference>
<dbReference type="GO" id="GO:0005524">
    <property type="term" value="F:ATP binding"/>
    <property type="evidence" value="ECO:0007669"/>
    <property type="project" value="UniProtKB-KW"/>
</dbReference>
<evidence type="ECO:0000256" key="4">
    <source>
        <dbReference type="ARBA" id="ARBA00022655"/>
    </source>
</evidence>
<feature type="binding site" evidence="8">
    <location>
        <position position="148"/>
    </location>
    <ligand>
        <name>(R)-pantoate</name>
        <dbReference type="ChEBI" id="CHEBI:15980"/>
    </ligand>
</feature>
<dbReference type="Proteomes" id="UP000053797">
    <property type="component" value="Unassembled WGS sequence"/>
</dbReference>
<proteinExistence type="inferred from homology"/>
<gene>
    <name evidence="8" type="primary">panC</name>
    <name evidence="9" type="ORF">AS033_04950</name>
    <name evidence="10" type="ORF">RSA11_10105</name>
</gene>
<dbReference type="UniPathway" id="UPA00028">
    <property type="reaction ID" value="UER00005"/>
</dbReference>
<dbReference type="PANTHER" id="PTHR21299:SF1">
    <property type="entry name" value="PANTOATE--BETA-ALANINE LIGASE"/>
    <property type="match status" value="1"/>
</dbReference>
<evidence type="ECO:0000256" key="1">
    <source>
        <dbReference type="ARBA" id="ARBA00004990"/>
    </source>
</evidence>
<dbReference type="Proteomes" id="UP000072605">
    <property type="component" value="Unassembled WGS sequence"/>
</dbReference>
<feature type="binding site" evidence="8">
    <location>
        <begin position="179"/>
        <end position="182"/>
    </location>
    <ligand>
        <name>ATP</name>
        <dbReference type="ChEBI" id="CHEBI:30616"/>
    </ligand>
</feature>
<keyword evidence="5 8" id="KW-0547">Nucleotide-binding</keyword>
<evidence type="ECO:0000256" key="5">
    <source>
        <dbReference type="ARBA" id="ARBA00022741"/>
    </source>
</evidence>
<dbReference type="EMBL" id="LNQL01000001">
    <property type="protein sequence ID" value="KSU50733.1"/>
    <property type="molecule type" value="Genomic_DNA"/>
</dbReference>
<dbReference type="RefSeq" id="WP_023468622.1">
    <property type="nucleotide sequence ID" value="NZ_FMYN01000001.1"/>
</dbReference>
<evidence type="ECO:0000313" key="10">
    <source>
        <dbReference type="EMBL" id="KTR26581.1"/>
    </source>
</evidence>
<accession>A0A0V8GKJ5</accession>
<evidence type="ECO:0000313" key="11">
    <source>
        <dbReference type="Proteomes" id="UP000053797"/>
    </source>
</evidence>
<keyword evidence="4 8" id="KW-0566">Pantothenate biosynthesis</keyword>
<dbReference type="NCBIfam" id="TIGR00125">
    <property type="entry name" value="cyt_tran_rel"/>
    <property type="match status" value="1"/>
</dbReference>
<feature type="binding site" evidence="8">
    <location>
        <begin position="142"/>
        <end position="145"/>
    </location>
    <ligand>
        <name>ATP</name>
        <dbReference type="ChEBI" id="CHEBI:30616"/>
    </ligand>
</feature>
<comment type="miscellaneous">
    <text evidence="8">The reaction proceeds by a bi uni uni bi ping pong mechanism.</text>
</comment>
<keyword evidence="6 8" id="KW-0067">ATP-binding</keyword>
<dbReference type="InterPro" id="IPR004821">
    <property type="entry name" value="Cyt_trans-like"/>
</dbReference>
<dbReference type="GO" id="GO:0005829">
    <property type="term" value="C:cytosol"/>
    <property type="evidence" value="ECO:0007669"/>
    <property type="project" value="TreeGrafter"/>
</dbReference>
<comment type="subcellular location">
    <subcellularLocation>
        <location evidence="8">Cytoplasm</location>
    </subcellularLocation>
</comment>
<comment type="function">
    <text evidence="8">Catalyzes the condensation of pantoate with beta-alanine in an ATP-dependent reaction via a pantoyl-adenylate intermediate.</text>
</comment>
<dbReference type="InterPro" id="IPR014729">
    <property type="entry name" value="Rossmann-like_a/b/a_fold"/>
</dbReference>
<dbReference type="PANTHER" id="PTHR21299">
    <property type="entry name" value="CYTIDYLATE KINASE/PANTOATE-BETA-ALANINE LIGASE"/>
    <property type="match status" value="1"/>
</dbReference>
<evidence type="ECO:0000256" key="3">
    <source>
        <dbReference type="ARBA" id="ARBA00022598"/>
    </source>
</evidence>
<dbReference type="OrthoDB" id="9773087at2"/>
<dbReference type="InterPro" id="IPR003721">
    <property type="entry name" value="Pantoate_ligase"/>
</dbReference>
<feature type="binding site" evidence="8">
    <location>
        <position position="57"/>
    </location>
    <ligand>
        <name>(R)-pantoate</name>
        <dbReference type="ChEBI" id="CHEBI:15980"/>
    </ligand>
</feature>
<name>A0A0V8GKJ5_9BACL</name>
<dbReference type="NCBIfam" id="TIGR00018">
    <property type="entry name" value="panC"/>
    <property type="match status" value="1"/>
</dbReference>
<dbReference type="CDD" id="cd00560">
    <property type="entry name" value="PanC"/>
    <property type="match status" value="1"/>
</dbReference>
<feature type="binding site" evidence="8">
    <location>
        <begin position="26"/>
        <end position="33"/>
    </location>
    <ligand>
        <name>ATP</name>
        <dbReference type="ChEBI" id="CHEBI:30616"/>
    </ligand>
</feature>
<dbReference type="InterPro" id="IPR042176">
    <property type="entry name" value="Pantoate_ligase_C"/>
</dbReference>
<comment type="subunit">
    <text evidence="8">Homodimer.</text>
</comment>
<dbReference type="AlphaFoldDB" id="A0A0V8GKJ5"/>
<evidence type="ECO:0000256" key="7">
    <source>
        <dbReference type="ARBA" id="ARBA00048258"/>
    </source>
</evidence>
<comment type="similarity">
    <text evidence="2 8">Belongs to the pantothenate synthetase family.</text>
</comment>
<evidence type="ECO:0000313" key="12">
    <source>
        <dbReference type="Proteomes" id="UP000072605"/>
    </source>
</evidence>
<reference evidence="10 12" key="2">
    <citation type="journal article" date="2016" name="Front. Microbiol.">
        <title>Genomic Resource of Rice Seed Associated Bacteria.</title>
        <authorList>
            <person name="Midha S."/>
            <person name="Bansal K."/>
            <person name="Sharma S."/>
            <person name="Kumar N."/>
            <person name="Patil P.P."/>
            <person name="Chaudhry V."/>
            <person name="Patil P.B."/>
        </authorList>
    </citation>
    <scope>NUCLEOTIDE SEQUENCE [LARGE SCALE GENOMIC DNA]</scope>
    <source>
        <strain evidence="10 12">RSA11</strain>
    </source>
</reference>
<keyword evidence="8" id="KW-0963">Cytoplasm</keyword>
<evidence type="ECO:0000256" key="6">
    <source>
        <dbReference type="ARBA" id="ARBA00022840"/>
    </source>
</evidence>
<dbReference type="GeneID" id="90837038"/>
<protein>
    <recommendedName>
        <fullName evidence="8">Pantothenate synthetase</fullName>
        <shortName evidence="8">PS</shortName>
        <ecNumber evidence="8">6.3.2.1</ecNumber>
    </recommendedName>
    <alternativeName>
        <fullName evidence="8">Pantoate--beta-alanine ligase</fullName>
    </alternativeName>
    <alternativeName>
        <fullName evidence="8">Pantoate-activating enzyme</fullName>
    </alternativeName>
</protein>
<evidence type="ECO:0000256" key="2">
    <source>
        <dbReference type="ARBA" id="ARBA00009256"/>
    </source>
</evidence>
<dbReference type="SUPFAM" id="SSF52374">
    <property type="entry name" value="Nucleotidylyl transferase"/>
    <property type="match status" value="1"/>
</dbReference>